<evidence type="ECO:0000313" key="2">
    <source>
        <dbReference type="Proteomes" id="UP000765509"/>
    </source>
</evidence>
<evidence type="ECO:0000313" key="1">
    <source>
        <dbReference type="EMBL" id="MBW0567276.1"/>
    </source>
</evidence>
<accession>A0A9Q3PNQ8</accession>
<name>A0A9Q3PNQ8_9BASI</name>
<proteinExistence type="predicted"/>
<sequence>MQDKPILTACTGKITVMNPVLISKGKLPRAGEKRFVQGPLKGISQRTDQDCSESEDRGIDTKDIIIDGRTLREIIPTLPFTLQLNGNLKPEDWKDMYQALQLHQILKDLFQWRMDNKRYFPGEEDFFQPKAERVRPNDTKAVGLGERSTKEPEIALNTSNRIRSLSSRHITPTQREYSVVTLESNINSNELWLPMSQFAGNTQETFANLQEINLRLEELTASQREIFKTLQEGYAKLSKAS</sequence>
<protein>
    <submittedName>
        <fullName evidence="1">Uncharacterized protein</fullName>
    </submittedName>
</protein>
<dbReference type="EMBL" id="AVOT02080551">
    <property type="protein sequence ID" value="MBW0567276.1"/>
    <property type="molecule type" value="Genomic_DNA"/>
</dbReference>
<keyword evidence="2" id="KW-1185">Reference proteome</keyword>
<reference evidence="1" key="1">
    <citation type="submission" date="2021-03" db="EMBL/GenBank/DDBJ databases">
        <title>Draft genome sequence of rust myrtle Austropuccinia psidii MF-1, a brazilian biotype.</title>
        <authorList>
            <person name="Quecine M.C."/>
            <person name="Pachon D.M.R."/>
            <person name="Bonatelli M.L."/>
            <person name="Correr F.H."/>
            <person name="Franceschini L.M."/>
            <person name="Leite T.F."/>
            <person name="Margarido G.R.A."/>
            <person name="Almeida C.A."/>
            <person name="Ferrarezi J.A."/>
            <person name="Labate C.A."/>
        </authorList>
    </citation>
    <scope>NUCLEOTIDE SEQUENCE</scope>
    <source>
        <strain evidence="1">MF-1</strain>
    </source>
</reference>
<dbReference type="AlphaFoldDB" id="A0A9Q3PNQ8"/>
<organism evidence="1 2">
    <name type="scientific">Austropuccinia psidii MF-1</name>
    <dbReference type="NCBI Taxonomy" id="1389203"/>
    <lineage>
        <taxon>Eukaryota</taxon>
        <taxon>Fungi</taxon>
        <taxon>Dikarya</taxon>
        <taxon>Basidiomycota</taxon>
        <taxon>Pucciniomycotina</taxon>
        <taxon>Pucciniomycetes</taxon>
        <taxon>Pucciniales</taxon>
        <taxon>Sphaerophragmiaceae</taxon>
        <taxon>Austropuccinia</taxon>
    </lineage>
</organism>
<dbReference type="Proteomes" id="UP000765509">
    <property type="component" value="Unassembled WGS sequence"/>
</dbReference>
<gene>
    <name evidence="1" type="ORF">O181_106991</name>
</gene>
<comment type="caution">
    <text evidence="1">The sequence shown here is derived from an EMBL/GenBank/DDBJ whole genome shotgun (WGS) entry which is preliminary data.</text>
</comment>